<dbReference type="Proteomes" id="UP000441102">
    <property type="component" value="Unassembled WGS sequence"/>
</dbReference>
<feature type="transmembrane region" description="Helical" evidence="1">
    <location>
        <begin position="195"/>
        <end position="213"/>
    </location>
</feature>
<keyword evidence="1" id="KW-0812">Transmembrane</keyword>
<evidence type="ECO:0000313" key="5">
    <source>
        <dbReference type="Proteomes" id="UP000441102"/>
    </source>
</evidence>
<name>A0A011V3B1_BRUAN</name>
<dbReference type="Proteomes" id="UP000642265">
    <property type="component" value="Unassembled WGS sequence"/>
</dbReference>
<feature type="transmembrane region" description="Helical" evidence="1">
    <location>
        <begin position="82"/>
        <end position="103"/>
    </location>
</feature>
<keyword evidence="1" id="KW-0472">Membrane</keyword>
<feature type="domain" description="Phosphatidic acid phosphatase type 2/haloperoxidase" evidence="2">
    <location>
        <begin position="123"/>
        <end position="234"/>
    </location>
</feature>
<dbReference type="PANTHER" id="PTHR14969">
    <property type="entry name" value="SPHINGOSINE-1-PHOSPHATE PHOSPHOHYDROLASE"/>
    <property type="match status" value="1"/>
</dbReference>
<dbReference type="Gene3D" id="1.20.144.10">
    <property type="entry name" value="Phosphatidic acid phosphatase type 2/haloperoxidase"/>
    <property type="match status" value="1"/>
</dbReference>
<comment type="caution">
    <text evidence="4">The sequence shown here is derived from an EMBL/GenBank/DDBJ whole genome shotgun (WGS) entry which is preliminary data.</text>
</comment>
<evidence type="ECO:0000313" key="6">
    <source>
        <dbReference type="Proteomes" id="UP000642265"/>
    </source>
</evidence>
<feature type="transmembrane region" description="Helical" evidence="1">
    <location>
        <begin position="115"/>
        <end position="134"/>
    </location>
</feature>
<dbReference type="EMBL" id="WBWX01000010">
    <property type="protein sequence ID" value="KAB2793077.1"/>
    <property type="molecule type" value="Genomic_DNA"/>
</dbReference>
<evidence type="ECO:0000259" key="2">
    <source>
        <dbReference type="SMART" id="SM00014"/>
    </source>
</evidence>
<reference evidence="4" key="3">
    <citation type="submission" date="2020-10" db="EMBL/GenBank/DDBJ databases">
        <title>Enrichment of novel Verrucomicrobia, Bacteroidetes and Krumholzibacteria in an oxygen-limited, methane- and iron-fed bioreactor inoculated with Bothnian Sea sediments.</title>
        <authorList>
            <person name="Martins P.D."/>
            <person name="de Jong A."/>
            <person name="Lenstra W.K."/>
            <person name="van Helmond N.A.G.M."/>
            <person name="Slomp C.P."/>
            <person name="Jetten M.S.M."/>
            <person name="Welte C.U."/>
            <person name="Rasigraf O."/>
        </authorList>
    </citation>
    <scope>NUCLEOTIDE SEQUENCE</scope>
    <source>
        <strain evidence="4">MAG47</strain>
    </source>
</reference>
<sequence length="255" mass="28290">MMASGTGSIFLYPFRAALELLRALLRPAYKGAPSPWTLEMTAIVVLLPFIILVLHLWDADIVRVTAQSTNFIMEFLRAVTDAIRTIVWLAIGIVVWLVTAILLSPKLRDSARPWFVKLHSWATLVLTSIVVGSIPTEIGKLAIGRARPFLLDDVGAAYFSPFKGQFLYESFPSGHSMMAGIMMVSLWIFLPRWRVLTAPACFLFGISRLAAGAHYPTDIVAGLTIGFVATWWVARYMATRNIIFSLDGESAMPRV</sequence>
<feature type="transmembrane region" description="Helical" evidence="1">
    <location>
        <begin position="219"/>
        <end position="238"/>
    </location>
</feature>
<dbReference type="SMART" id="SM00014">
    <property type="entry name" value="acidPPc"/>
    <property type="match status" value="1"/>
</dbReference>
<evidence type="ECO:0000313" key="3">
    <source>
        <dbReference type="EMBL" id="KAB2793077.1"/>
    </source>
</evidence>
<accession>A0A011V3B1</accession>
<protein>
    <submittedName>
        <fullName evidence="4">Lipid A 1-phosphatase LpxE</fullName>
    </submittedName>
    <submittedName>
        <fullName evidence="3">Phosphatase PAP2 family protein</fullName>
    </submittedName>
</protein>
<reference evidence="3 5" key="1">
    <citation type="submission" date="2019-09" db="EMBL/GenBank/DDBJ databases">
        <title>Taxonomic organization of the family Brucellaceae based on a phylogenomic approach.</title>
        <authorList>
            <person name="Leclercq S."/>
            <person name="Cloeckaert A."/>
            <person name="Zygmunt M.S."/>
        </authorList>
    </citation>
    <scope>NUCLEOTIDE SEQUENCE [LARGE SCALE GENOMIC DNA]</scope>
    <source>
        <strain evidence="3 5">CCUG 34461</strain>
    </source>
</reference>
<evidence type="ECO:0000256" key="1">
    <source>
        <dbReference type="SAM" id="Phobius"/>
    </source>
</evidence>
<feature type="transmembrane region" description="Helical" evidence="1">
    <location>
        <begin position="37"/>
        <end position="57"/>
    </location>
</feature>
<gene>
    <name evidence="4" type="primary">lpxE</name>
    <name evidence="3" type="ORF">F9L06_21525</name>
    <name evidence="4" type="ORF">IH622_08595</name>
</gene>
<dbReference type="PANTHER" id="PTHR14969:SF13">
    <property type="entry name" value="AT30094P"/>
    <property type="match status" value="1"/>
</dbReference>
<dbReference type="EMBL" id="JACZKO010000025">
    <property type="protein sequence ID" value="MBE0560864.1"/>
    <property type="molecule type" value="Genomic_DNA"/>
</dbReference>
<keyword evidence="1" id="KW-1133">Transmembrane helix</keyword>
<dbReference type="Pfam" id="PF01569">
    <property type="entry name" value="PAP2"/>
    <property type="match status" value="1"/>
</dbReference>
<organism evidence="4 6">
    <name type="scientific">Brucella anthropi</name>
    <name type="common">Ochrobactrum anthropi</name>
    <dbReference type="NCBI Taxonomy" id="529"/>
    <lineage>
        <taxon>Bacteria</taxon>
        <taxon>Pseudomonadati</taxon>
        <taxon>Pseudomonadota</taxon>
        <taxon>Alphaproteobacteria</taxon>
        <taxon>Hyphomicrobiales</taxon>
        <taxon>Brucellaceae</taxon>
        <taxon>Brucella/Ochrobactrum group</taxon>
        <taxon>Brucella</taxon>
    </lineage>
</organism>
<evidence type="ECO:0000313" key="4">
    <source>
        <dbReference type="EMBL" id="MBE0560864.1"/>
    </source>
</evidence>
<dbReference type="SUPFAM" id="SSF48317">
    <property type="entry name" value="Acid phosphatase/Vanadium-dependent haloperoxidase"/>
    <property type="match status" value="1"/>
</dbReference>
<dbReference type="InterPro" id="IPR036938">
    <property type="entry name" value="PAP2/HPO_sf"/>
</dbReference>
<dbReference type="RefSeq" id="WP_010661060.1">
    <property type="nucleotide sequence ID" value="NZ_CP044970.1"/>
</dbReference>
<reference evidence="4" key="2">
    <citation type="submission" date="2020-09" db="EMBL/GenBank/DDBJ databases">
        <authorList>
            <person name="Dalcin Martins P."/>
        </authorList>
    </citation>
    <scope>NUCLEOTIDE SEQUENCE</scope>
    <source>
        <strain evidence="4">MAG47</strain>
    </source>
</reference>
<proteinExistence type="predicted"/>
<dbReference type="InterPro" id="IPR000326">
    <property type="entry name" value="PAP2/HPO"/>
</dbReference>
<dbReference type="AlphaFoldDB" id="A0A011V3B1"/>